<feature type="transmembrane region" description="Helical" evidence="1">
    <location>
        <begin position="37"/>
        <end position="56"/>
    </location>
</feature>
<gene>
    <name evidence="3" type="ORF">LG943_03420</name>
</gene>
<reference evidence="3" key="1">
    <citation type="submission" date="2021-10" db="EMBL/GenBank/DDBJ databases">
        <title>Streptomonospora sp. nov., isolated from mangrove soil.</title>
        <authorList>
            <person name="Chen X."/>
            <person name="Ge X."/>
            <person name="Liu W."/>
        </authorList>
    </citation>
    <scope>NUCLEOTIDE SEQUENCE</scope>
    <source>
        <strain evidence="3">S1-112</strain>
    </source>
</reference>
<proteinExistence type="predicted"/>
<feature type="domain" description="Putative sensor" evidence="2">
    <location>
        <begin position="14"/>
        <end position="198"/>
    </location>
</feature>
<dbReference type="EMBL" id="JAJAQC010000004">
    <property type="protein sequence ID" value="MDA0563385.1"/>
    <property type="molecule type" value="Genomic_DNA"/>
</dbReference>
<sequence>MNALLRRLGADTRYTLLSLPLSVVAFCLLVTGLALGAGTLVVVLGLLVLALTLLVARGFAAVDRAMAAEALGLPLPAVAHRAAPAGAGAWRRLMAPLLCGQSWLDALGVLLRFPVAVATFCLAVAWWAVALAGLAFPLYSWALPDGPGVRGLAELTGLGSGEAVEMAVNVGLGAFAAVTLPALMRVLAHVTAGFGRALVLPSPAAAPAARPVAWAGHPGTPAPDFTAAR</sequence>
<dbReference type="AlphaFoldDB" id="A0A9X3SE49"/>
<feature type="transmembrane region" description="Helical" evidence="1">
    <location>
        <begin position="166"/>
        <end position="188"/>
    </location>
</feature>
<feature type="transmembrane region" description="Helical" evidence="1">
    <location>
        <begin position="12"/>
        <end position="31"/>
    </location>
</feature>
<accession>A0A9X3SE49</accession>
<keyword evidence="1" id="KW-0812">Transmembrane</keyword>
<feature type="transmembrane region" description="Helical" evidence="1">
    <location>
        <begin position="115"/>
        <end position="139"/>
    </location>
</feature>
<protein>
    <submittedName>
        <fullName evidence="3">Sensor domain-containing protein</fullName>
    </submittedName>
</protein>
<evidence type="ECO:0000256" key="1">
    <source>
        <dbReference type="SAM" id="Phobius"/>
    </source>
</evidence>
<dbReference type="RefSeq" id="WP_270070675.1">
    <property type="nucleotide sequence ID" value="NZ_JAJAQC010000004.1"/>
</dbReference>
<evidence type="ECO:0000313" key="3">
    <source>
        <dbReference type="EMBL" id="MDA0563385.1"/>
    </source>
</evidence>
<comment type="caution">
    <text evidence="3">The sequence shown here is derived from an EMBL/GenBank/DDBJ whole genome shotgun (WGS) entry which is preliminary data.</text>
</comment>
<keyword evidence="1" id="KW-1133">Transmembrane helix</keyword>
<name>A0A9X3SE49_9ACTN</name>
<dbReference type="InterPro" id="IPR025828">
    <property type="entry name" value="Put_sensor_dom"/>
</dbReference>
<evidence type="ECO:0000313" key="4">
    <source>
        <dbReference type="Proteomes" id="UP001140076"/>
    </source>
</evidence>
<dbReference type="Pfam" id="PF13796">
    <property type="entry name" value="Sensor"/>
    <property type="match status" value="1"/>
</dbReference>
<dbReference type="Proteomes" id="UP001140076">
    <property type="component" value="Unassembled WGS sequence"/>
</dbReference>
<keyword evidence="4" id="KW-1185">Reference proteome</keyword>
<evidence type="ECO:0000259" key="2">
    <source>
        <dbReference type="Pfam" id="PF13796"/>
    </source>
</evidence>
<keyword evidence="1" id="KW-0472">Membrane</keyword>
<organism evidence="3 4">
    <name type="scientific">Streptomonospora mangrovi</name>
    <dbReference type="NCBI Taxonomy" id="2883123"/>
    <lineage>
        <taxon>Bacteria</taxon>
        <taxon>Bacillati</taxon>
        <taxon>Actinomycetota</taxon>
        <taxon>Actinomycetes</taxon>
        <taxon>Streptosporangiales</taxon>
        <taxon>Nocardiopsidaceae</taxon>
        <taxon>Streptomonospora</taxon>
    </lineage>
</organism>